<dbReference type="Proteomes" id="UP000799537">
    <property type="component" value="Unassembled WGS sequence"/>
</dbReference>
<evidence type="ECO:0000313" key="3">
    <source>
        <dbReference type="Proteomes" id="UP000799537"/>
    </source>
</evidence>
<proteinExistence type="predicted"/>
<accession>A0A6A6CMQ7</accession>
<name>A0A6A6CMQ7_ZASCE</name>
<dbReference type="AlphaFoldDB" id="A0A6A6CMQ7"/>
<reference evidence="2" key="1">
    <citation type="journal article" date="2020" name="Stud. Mycol.">
        <title>101 Dothideomycetes genomes: a test case for predicting lifestyles and emergence of pathogens.</title>
        <authorList>
            <person name="Haridas S."/>
            <person name="Albert R."/>
            <person name="Binder M."/>
            <person name="Bloem J."/>
            <person name="Labutti K."/>
            <person name="Salamov A."/>
            <person name="Andreopoulos B."/>
            <person name="Baker S."/>
            <person name="Barry K."/>
            <person name="Bills G."/>
            <person name="Bluhm B."/>
            <person name="Cannon C."/>
            <person name="Castanera R."/>
            <person name="Culley D."/>
            <person name="Daum C."/>
            <person name="Ezra D."/>
            <person name="Gonzalez J."/>
            <person name="Henrissat B."/>
            <person name="Kuo A."/>
            <person name="Liang C."/>
            <person name="Lipzen A."/>
            <person name="Lutzoni F."/>
            <person name="Magnuson J."/>
            <person name="Mondo S."/>
            <person name="Nolan M."/>
            <person name="Ohm R."/>
            <person name="Pangilinan J."/>
            <person name="Park H.-J."/>
            <person name="Ramirez L."/>
            <person name="Alfaro M."/>
            <person name="Sun H."/>
            <person name="Tritt A."/>
            <person name="Yoshinaga Y."/>
            <person name="Zwiers L.-H."/>
            <person name="Turgeon B."/>
            <person name="Goodwin S."/>
            <person name="Spatafora J."/>
            <person name="Crous P."/>
            <person name="Grigoriev I."/>
        </authorList>
    </citation>
    <scope>NUCLEOTIDE SEQUENCE</scope>
    <source>
        <strain evidence="2">ATCC 36951</strain>
    </source>
</reference>
<gene>
    <name evidence="2" type="ORF">M409DRAFT_53114</name>
</gene>
<evidence type="ECO:0000313" key="2">
    <source>
        <dbReference type="EMBL" id="KAF2168435.1"/>
    </source>
</evidence>
<sequence length="103" mass="11404">MPDHKLSCDRALWLSVASVLLSAIRMWSRFCSFLHDVLRPRPLYEGDGKPSGRSQAGSSRLRETDAGSHSSCKCQVASVKLQVPNVEMAPVPHAVGEKQWPFN</sequence>
<organism evidence="2 3">
    <name type="scientific">Zasmidium cellare ATCC 36951</name>
    <dbReference type="NCBI Taxonomy" id="1080233"/>
    <lineage>
        <taxon>Eukaryota</taxon>
        <taxon>Fungi</taxon>
        <taxon>Dikarya</taxon>
        <taxon>Ascomycota</taxon>
        <taxon>Pezizomycotina</taxon>
        <taxon>Dothideomycetes</taxon>
        <taxon>Dothideomycetidae</taxon>
        <taxon>Mycosphaerellales</taxon>
        <taxon>Mycosphaerellaceae</taxon>
        <taxon>Zasmidium</taxon>
    </lineage>
</organism>
<evidence type="ECO:0000256" key="1">
    <source>
        <dbReference type="SAM" id="MobiDB-lite"/>
    </source>
</evidence>
<dbReference type="EMBL" id="ML993590">
    <property type="protein sequence ID" value="KAF2168435.1"/>
    <property type="molecule type" value="Genomic_DNA"/>
</dbReference>
<feature type="region of interest" description="Disordered" evidence="1">
    <location>
        <begin position="40"/>
        <end position="71"/>
    </location>
</feature>
<protein>
    <submittedName>
        <fullName evidence="2">Uncharacterized protein</fullName>
    </submittedName>
</protein>
<keyword evidence="3" id="KW-1185">Reference proteome</keyword>
<feature type="compositionally biased region" description="Basic and acidic residues" evidence="1">
    <location>
        <begin position="40"/>
        <end position="50"/>
    </location>
</feature>
<dbReference type="GeneID" id="54565543"/>
<dbReference type="RefSeq" id="XP_033669324.1">
    <property type="nucleotide sequence ID" value="XM_033812271.1"/>
</dbReference>